<dbReference type="AlphaFoldDB" id="A0A3S0I4H3"/>
<organism evidence="1 2">
    <name type="scientific">Azospirillum griseum</name>
    <dbReference type="NCBI Taxonomy" id="2496639"/>
    <lineage>
        <taxon>Bacteria</taxon>
        <taxon>Pseudomonadati</taxon>
        <taxon>Pseudomonadota</taxon>
        <taxon>Alphaproteobacteria</taxon>
        <taxon>Rhodospirillales</taxon>
        <taxon>Azospirillaceae</taxon>
        <taxon>Azospirillum</taxon>
    </lineage>
</organism>
<gene>
    <name evidence="1" type="ORF">EJ903_01920</name>
</gene>
<evidence type="ECO:0000313" key="1">
    <source>
        <dbReference type="EMBL" id="RTR24541.1"/>
    </source>
</evidence>
<keyword evidence="2" id="KW-1185">Reference proteome</keyword>
<evidence type="ECO:0008006" key="3">
    <source>
        <dbReference type="Google" id="ProtNLM"/>
    </source>
</evidence>
<dbReference type="OrthoDB" id="7306651at2"/>
<dbReference type="RefSeq" id="WP_126611552.1">
    <property type="nucleotide sequence ID" value="NZ_JBHUCY010000008.1"/>
</dbReference>
<reference evidence="1 2" key="1">
    <citation type="submission" date="2018-12" db="EMBL/GenBank/DDBJ databases">
        <authorList>
            <person name="Yang Y."/>
        </authorList>
    </citation>
    <scope>NUCLEOTIDE SEQUENCE [LARGE SCALE GENOMIC DNA]</scope>
    <source>
        <strain evidence="1 2">L-25-5w-1</strain>
    </source>
</reference>
<sequence length="79" mass="8181">MGIGSVSSTPTLFQPQASALEGLQDAQARVADGAEQIAAGNLDPAVVVSITNAQTDFAANAKVFEATQENTQRLLDMFA</sequence>
<protein>
    <recommendedName>
        <fullName evidence="3">Flagellar hook protein FlgE</fullName>
    </recommendedName>
</protein>
<evidence type="ECO:0000313" key="2">
    <source>
        <dbReference type="Proteomes" id="UP000277007"/>
    </source>
</evidence>
<comment type="caution">
    <text evidence="1">The sequence shown here is derived from an EMBL/GenBank/DDBJ whole genome shotgun (WGS) entry which is preliminary data.</text>
</comment>
<name>A0A3S0I4H3_9PROT</name>
<accession>A0A3S0I4H3</accession>
<dbReference type="Proteomes" id="UP000277007">
    <property type="component" value="Unassembled WGS sequence"/>
</dbReference>
<dbReference type="EMBL" id="RXMA01000001">
    <property type="protein sequence ID" value="RTR24541.1"/>
    <property type="molecule type" value="Genomic_DNA"/>
</dbReference>
<proteinExistence type="predicted"/>